<sequence>MVQSLQLPRYSVLVLRRILRRIQPLRSAAAVLEPASPDDGTALGLQCMLRGSCHIQAFGRVEDLSYITGRHGSASQTRDSPIFKCMLLLSLGRERM</sequence>
<keyword evidence="2" id="KW-1185">Reference proteome</keyword>
<dbReference type="EMBL" id="CAXAMN010026484">
    <property type="protein sequence ID" value="CAK9103456.1"/>
    <property type="molecule type" value="Genomic_DNA"/>
</dbReference>
<protein>
    <submittedName>
        <fullName evidence="1">Uncharacterized protein</fullName>
    </submittedName>
</protein>
<comment type="caution">
    <text evidence="1">The sequence shown here is derived from an EMBL/GenBank/DDBJ whole genome shotgun (WGS) entry which is preliminary data.</text>
</comment>
<accession>A0ABP0RS41</accession>
<gene>
    <name evidence="1" type="ORF">CCMP2556_LOCUS48587</name>
</gene>
<reference evidence="1 2" key="1">
    <citation type="submission" date="2024-02" db="EMBL/GenBank/DDBJ databases">
        <authorList>
            <person name="Chen Y."/>
            <person name="Shah S."/>
            <person name="Dougan E. K."/>
            <person name="Thang M."/>
            <person name="Chan C."/>
        </authorList>
    </citation>
    <scope>NUCLEOTIDE SEQUENCE [LARGE SCALE GENOMIC DNA]</scope>
</reference>
<evidence type="ECO:0000313" key="1">
    <source>
        <dbReference type="EMBL" id="CAK9103456.1"/>
    </source>
</evidence>
<dbReference type="Proteomes" id="UP001642484">
    <property type="component" value="Unassembled WGS sequence"/>
</dbReference>
<organism evidence="1 2">
    <name type="scientific">Durusdinium trenchii</name>
    <dbReference type="NCBI Taxonomy" id="1381693"/>
    <lineage>
        <taxon>Eukaryota</taxon>
        <taxon>Sar</taxon>
        <taxon>Alveolata</taxon>
        <taxon>Dinophyceae</taxon>
        <taxon>Suessiales</taxon>
        <taxon>Symbiodiniaceae</taxon>
        <taxon>Durusdinium</taxon>
    </lineage>
</organism>
<evidence type="ECO:0000313" key="2">
    <source>
        <dbReference type="Proteomes" id="UP001642484"/>
    </source>
</evidence>
<name>A0ABP0RS41_9DINO</name>
<proteinExistence type="predicted"/>